<proteinExistence type="predicted"/>
<comment type="caution">
    <text evidence="4">The sequence shown here is derived from an EMBL/GenBank/DDBJ whole genome shotgun (WGS) entry which is preliminary data.</text>
</comment>
<accession>A0A7J6E2Q0</accession>
<keyword evidence="2" id="KW-0539">Nucleus</keyword>
<keyword evidence="5" id="KW-1185">Reference proteome</keyword>
<feature type="compositionally biased region" description="Low complexity" evidence="3">
    <location>
        <begin position="164"/>
        <end position="181"/>
    </location>
</feature>
<dbReference type="EMBL" id="JAATIQ010000525">
    <property type="protein sequence ID" value="KAF4352576.1"/>
    <property type="molecule type" value="Genomic_DNA"/>
</dbReference>
<feature type="region of interest" description="Disordered" evidence="3">
    <location>
        <begin position="161"/>
        <end position="200"/>
    </location>
</feature>
<organism evidence="4 5">
    <name type="scientific">Cannabis sativa</name>
    <name type="common">Hemp</name>
    <name type="synonym">Marijuana</name>
    <dbReference type="NCBI Taxonomy" id="3483"/>
    <lineage>
        <taxon>Eukaryota</taxon>
        <taxon>Viridiplantae</taxon>
        <taxon>Streptophyta</taxon>
        <taxon>Embryophyta</taxon>
        <taxon>Tracheophyta</taxon>
        <taxon>Spermatophyta</taxon>
        <taxon>Magnoliopsida</taxon>
        <taxon>eudicotyledons</taxon>
        <taxon>Gunneridae</taxon>
        <taxon>Pentapetalae</taxon>
        <taxon>rosids</taxon>
        <taxon>fabids</taxon>
        <taxon>Rosales</taxon>
        <taxon>Cannabaceae</taxon>
        <taxon>Cannabis</taxon>
    </lineage>
</organism>
<feature type="compositionally biased region" description="Acidic residues" evidence="3">
    <location>
        <begin position="44"/>
        <end position="54"/>
    </location>
</feature>
<sequence>MESNRRRIESETGEDGAEDGAEDATCSYSSSSSSSSIGKNSDVCTEEEDDDDSEAQSSYKEPLEMMESLEDSLPSRKGISSFYNGKSKSYTSLRDAITTTSSITDIAKPENAYSRRRRNLLVFNQIWEKNRSYGGGRISKRPISLSKSTLAFAMAAMSNGGGSSSSNSSCCSSENSDESSPSPAPPCLPPLHPQSKKRSVFLGSSRSFSLADLRQ</sequence>
<feature type="compositionally biased region" description="Pro residues" evidence="3">
    <location>
        <begin position="182"/>
        <end position="192"/>
    </location>
</feature>
<feature type="region of interest" description="Disordered" evidence="3">
    <location>
        <begin position="1"/>
        <end position="71"/>
    </location>
</feature>
<dbReference type="GO" id="GO:0006950">
    <property type="term" value="P:response to stress"/>
    <property type="evidence" value="ECO:0007669"/>
    <property type="project" value="UniProtKB-ARBA"/>
</dbReference>
<name>A0A7J6E2Q0_CANSA</name>
<dbReference type="PANTHER" id="PTHR33172">
    <property type="entry name" value="OS08G0516900 PROTEIN"/>
    <property type="match status" value="1"/>
</dbReference>
<comment type="subcellular location">
    <subcellularLocation>
        <location evidence="1">Nucleus</location>
    </subcellularLocation>
</comment>
<feature type="compositionally biased region" description="Acidic residues" evidence="3">
    <location>
        <begin position="11"/>
        <end position="22"/>
    </location>
</feature>
<dbReference type="InterPro" id="IPR051992">
    <property type="entry name" value="OxStress_Response_Reg"/>
</dbReference>
<reference evidence="4 5" key="1">
    <citation type="journal article" date="2020" name="bioRxiv">
        <title>Sequence and annotation of 42 cannabis genomes reveals extensive copy number variation in cannabinoid synthesis and pathogen resistance genes.</title>
        <authorList>
            <person name="Mckernan K.J."/>
            <person name="Helbert Y."/>
            <person name="Kane L.T."/>
            <person name="Ebling H."/>
            <person name="Zhang L."/>
            <person name="Liu B."/>
            <person name="Eaton Z."/>
            <person name="Mclaughlin S."/>
            <person name="Kingan S."/>
            <person name="Baybayan P."/>
            <person name="Concepcion G."/>
            <person name="Jordan M."/>
            <person name="Riva A."/>
            <person name="Barbazuk W."/>
            <person name="Harkins T."/>
        </authorList>
    </citation>
    <scope>NUCLEOTIDE SEQUENCE [LARGE SCALE GENOMIC DNA]</scope>
    <source>
        <strain evidence="5">cv. Jamaican Lion 4</strain>
        <tissue evidence="4">Leaf</tissue>
    </source>
</reference>
<protein>
    <submittedName>
        <fullName evidence="4">Uncharacterized protein</fullName>
    </submittedName>
</protein>
<dbReference type="AlphaFoldDB" id="A0A7J6E2Q0"/>
<evidence type="ECO:0000313" key="5">
    <source>
        <dbReference type="Proteomes" id="UP000583929"/>
    </source>
</evidence>
<evidence type="ECO:0000313" key="4">
    <source>
        <dbReference type="EMBL" id="KAF4352576.1"/>
    </source>
</evidence>
<dbReference type="GO" id="GO:0005634">
    <property type="term" value="C:nucleus"/>
    <property type="evidence" value="ECO:0007669"/>
    <property type="project" value="UniProtKB-SubCell"/>
</dbReference>
<feature type="compositionally biased region" description="Basic and acidic residues" evidence="3">
    <location>
        <begin position="1"/>
        <end position="10"/>
    </location>
</feature>
<dbReference type="PANTHER" id="PTHR33172:SF37">
    <property type="entry name" value="PROTEIN OXIDATIVE STRESS 3 LIKE 1"/>
    <property type="match status" value="1"/>
</dbReference>
<feature type="compositionally biased region" description="Low complexity" evidence="3">
    <location>
        <begin position="23"/>
        <end position="36"/>
    </location>
</feature>
<evidence type="ECO:0000256" key="1">
    <source>
        <dbReference type="ARBA" id="ARBA00004123"/>
    </source>
</evidence>
<evidence type="ECO:0000256" key="2">
    <source>
        <dbReference type="ARBA" id="ARBA00023242"/>
    </source>
</evidence>
<evidence type="ECO:0000256" key="3">
    <source>
        <dbReference type="SAM" id="MobiDB-lite"/>
    </source>
</evidence>
<dbReference type="Proteomes" id="UP000583929">
    <property type="component" value="Unassembled WGS sequence"/>
</dbReference>
<gene>
    <name evidence="4" type="ORF">G4B88_007353</name>
</gene>